<feature type="region of interest" description="Disordered" evidence="1">
    <location>
        <begin position="131"/>
        <end position="215"/>
    </location>
</feature>
<dbReference type="OrthoDB" id="6537982at2759"/>
<reference evidence="2" key="1">
    <citation type="journal article" date="2004" name="Nature">
        <title>Genome duplication in the teleost fish Tetraodon nigroviridis reveals the early vertebrate proto-karyotype.</title>
        <authorList>
            <person name="Jaillon O."/>
            <person name="Aury J.-M."/>
            <person name="Brunet F."/>
            <person name="Petit J.-L."/>
            <person name="Stange-Thomann N."/>
            <person name="Mauceli E."/>
            <person name="Bouneau L."/>
            <person name="Fischer C."/>
            <person name="Ozouf-Costaz C."/>
            <person name="Bernot A."/>
            <person name="Nicaud S."/>
            <person name="Jaffe D."/>
            <person name="Fisher S."/>
            <person name="Lutfalla G."/>
            <person name="Dossat C."/>
            <person name="Segurens B."/>
            <person name="Dasilva C."/>
            <person name="Salanoubat M."/>
            <person name="Levy M."/>
            <person name="Boudet N."/>
            <person name="Castellano S."/>
            <person name="Anthouard V."/>
            <person name="Jubin C."/>
            <person name="Castelli V."/>
            <person name="Katinka M."/>
            <person name="Vacherie B."/>
            <person name="Biemont C."/>
            <person name="Skalli Z."/>
            <person name="Cattolico L."/>
            <person name="Poulain J."/>
            <person name="De Berardinis V."/>
            <person name="Cruaud C."/>
            <person name="Duprat S."/>
            <person name="Brottier P."/>
            <person name="Coutanceau J.-P."/>
            <person name="Gouzy J."/>
            <person name="Parra G."/>
            <person name="Lardier G."/>
            <person name="Chapple C."/>
            <person name="McKernan K.J."/>
            <person name="McEwan P."/>
            <person name="Bosak S."/>
            <person name="Kellis M."/>
            <person name="Volff J.-N."/>
            <person name="Guigo R."/>
            <person name="Zody M.C."/>
            <person name="Mesirov J."/>
            <person name="Lindblad-Toh K."/>
            <person name="Birren B."/>
            <person name="Nusbaum C."/>
            <person name="Kahn D."/>
            <person name="Robinson-Rechavi M."/>
            <person name="Laudet V."/>
            <person name="Schachter V."/>
            <person name="Quetier F."/>
            <person name="Saurin W."/>
            <person name="Scarpelli C."/>
            <person name="Wincker P."/>
            <person name="Lander E.S."/>
            <person name="Weissenbach J."/>
            <person name="Roest Crollius H."/>
        </authorList>
    </citation>
    <scope>NUCLEOTIDE SEQUENCE [LARGE SCALE GENOMIC DNA]</scope>
</reference>
<protein>
    <submittedName>
        <fullName evidence="2">(spotted green pufferfish) hypothetical protein</fullName>
    </submittedName>
</protein>
<dbReference type="AlphaFoldDB" id="Q4S7U3"/>
<dbReference type="PANTHER" id="PTHR21636">
    <property type="entry name" value="PROTEIN DOK-7"/>
    <property type="match status" value="1"/>
</dbReference>
<feature type="region of interest" description="Disordered" evidence="1">
    <location>
        <begin position="30"/>
        <end position="52"/>
    </location>
</feature>
<accession>Q4S7U3</accession>
<gene>
    <name evidence="2" type="ORF">GSTENG00022633001</name>
</gene>
<dbReference type="InterPro" id="IPR037746">
    <property type="entry name" value="Dok-7"/>
</dbReference>
<feature type="non-terminal residue" evidence="2">
    <location>
        <position position="1"/>
    </location>
</feature>
<organism evidence="2">
    <name type="scientific">Tetraodon nigroviridis</name>
    <name type="common">Spotted green pufferfish</name>
    <name type="synonym">Chelonodon nigroviridis</name>
    <dbReference type="NCBI Taxonomy" id="99883"/>
    <lineage>
        <taxon>Eukaryota</taxon>
        <taxon>Metazoa</taxon>
        <taxon>Chordata</taxon>
        <taxon>Craniata</taxon>
        <taxon>Vertebrata</taxon>
        <taxon>Euteleostomi</taxon>
        <taxon>Actinopterygii</taxon>
        <taxon>Neopterygii</taxon>
        <taxon>Teleostei</taxon>
        <taxon>Neoteleostei</taxon>
        <taxon>Acanthomorphata</taxon>
        <taxon>Eupercaria</taxon>
        <taxon>Tetraodontiformes</taxon>
        <taxon>Tetradontoidea</taxon>
        <taxon>Tetraodontidae</taxon>
        <taxon>Tetraodon</taxon>
    </lineage>
</organism>
<feature type="non-terminal residue" evidence="2">
    <location>
        <position position="215"/>
    </location>
</feature>
<proteinExistence type="predicted"/>
<feature type="region of interest" description="Disordered" evidence="1">
    <location>
        <begin position="69"/>
        <end position="99"/>
    </location>
</feature>
<sequence>PGAGVFFLSCSEGERISFLLDCMVRGVSPSRAPHGLRPALPDLGGDQASAEERIAREASDLEKRLSRLSHCSTSVAGDDQSSISSSSSSQSEVSGGGRPLFWVEPSARLHLSNETASSSSTLKALTASDHRLHAPALGGAGARPSSSQPQLQLRPRGLNDSGRQSSLDSGIGIAAGSQSSYSGSFSSYTGSLDTSSQGGSEEFGSVASLPTSSPP</sequence>
<name>Q4S7U3_TETNG</name>
<reference evidence="2" key="2">
    <citation type="submission" date="2004-02" db="EMBL/GenBank/DDBJ databases">
        <authorList>
            <consortium name="Genoscope"/>
            <consortium name="Whitehead Institute Centre for Genome Research"/>
        </authorList>
    </citation>
    <scope>NUCLEOTIDE SEQUENCE</scope>
</reference>
<evidence type="ECO:0000256" key="1">
    <source>
        <dbReference type="SAM" id="MobiDB-lite"/>
    </source>
</evidence>
<feature type="compositionally biased region" description="Low complexity" evidence="1">
    <location>
        <begin position="74"/>
        <end position="93"/>
    </location>
</feature>
<dbReference type="PANTHER" id="PTHR21636:SF2">
    <property type="entry name" value="PROTEIN DOK-7"/>
    <property type="match status" value="1"/>
</dbReference>
<dbReference type="KEGG" id="tng:GSTEN00022633G001"/>
<comment type="caution">
    <text evidence="2">The sequence shown here is derived from an EMBL/GenBank/DDBJ whole genome shotgun (WGS) entry which is preliminary data.</text>
</comment>
<evidence type="ECO:0000313" key="2">
    <source>
        <dbReference type="EMBL" id="CAG03289.1"/>
    </source>
</evidence>
<dbReference type="EMBL" id="CAAE01014712">
    <property type="protein sequence ID" value="CAG03289.1"/>
    <property type="molecule type" value="Genomic_DNA"/>
</dbReference>
<dbReference type="GO" id="GO:0019901">
    <property type="term" value="F:protein kinase binding"/>
    <property type="evidence" value="ECO:0007669"/>
    <property type="project" value="InterPro"/>
</dbReference>
<feature type="compositionally biased region" description="Low complexity" evidence="1">
    <location>
        <begin position="169"/>
        <end position="191"/>
    </location>
</feature>
<dbReference type="GO" id="GO:0007528">
    <property type="term" value="P:neuromuscular junction development"/>
    <property type="evidence" value="ECO:0007669"/>
    <property type="project" value="TreeGrafter"/>
</dbReference>